<dbReference type="PANTHER" id="PTHR42711">
    <property type="entry name" value="ABC TRANSPORTER ATP-BINDING PROTEIN"/>
    <property type="match status" value="1"/>
</dbReference>
<evidence type="ECO:0000256" key="4">
    <source>
        <dbReference type="ARBA" id="ARBA00022840"/>
    </source>
</evidence>
<dbReference type="InterPro" id="IPR027417">
    <property type="entry name" value="P-loop_NTPase"/>
</dbReference>
<dbReference type="RefSeq" id="WP_307336768.1">
    <property type="nucleotide sequence ID" value="NZ_JAUSUD010000002.1"/>
</dbReference>
<keyword evidence="3" id="KW-0547">Nucleotide-binding</keyword>
<evidence type="ECO:0000313" key="7">
    <source>
        <dbReference type="Proteomes" id="UP001234495"/>
    </source>
</evidence>
<dbReference type="Pfam" id="PF00005">
    <property type="entry name" value="ABC_tran"/>
    <property type="match status" value="1"/>
</dbReference>
<evidence type="ECO:0000256" key="2">
    <source>
        <dbReference type="ARBA" id="ARBA00022448"/>
    </source>
</evidence>
<sequence>MISIENVHRHYGKKSILNGVTLQIQDGEIFGLLGPNGAGKSTLLSILTTVMKPSEGQVYMNGFDVTKQHKQIRQMIGYVPQDIALWEELTVKENIRLWSKFIKTKIPKERMIQVCEEVNLHNKWHEKVSQLSGGMKRKLNIAVALLHDPDILLMDEPTVGIDIQSKLEINEYMKVLAKQGKTIVYTTHDMSEIKGLCSRIGVLKKGKLTFIGTIETAKASINNQLNKPIINEEEIIFHLLKD</sequence>
<evidence type="ECO:0000256" key="1">
    <source>
        <dbReference type="ARBA" id="ARBA00005417"/>
    </source>
</evidence>
<dbReference type="InterPro" id="IPR050763">
    <property type="entry name" value="ABC_transporter_ATP-binding"/>
</dbReference>
<dbReference type="SMART" id="SM00382">
    <property type="entry name" value="AAA"/>
    <property type="match status" value="1"/>
</dbReference>
<keyword evidence="7" id="KW-1185">Reference proteome</keyword>
<dbReference type="SUPFAM" id="SSF52540">
    <property type="entry name" value="P-loop containing nucleoside triphosphate hydrolases"/>
    <property type="match status" value="1"/>
</dbReference>
<gene>
    <name evidence="6" type="ORF">J2S19_000542</name>
</gene>
<dbReference type="Gene3D" id="3.40.50.300">
    <property type="entry name" value="P-loop containing nucleotide triphosphate hydrolases"/>
    <property type="match status" value="1"/>
</dbReference>
<dbReference type="GO" id="GO:0005524">
    <property type="term" value="F:ATP binding"/>
    <property type="evidence" value="ECO:0007669"/>
    <property type="project" value="UniProtKB-KW"/>
</dbReference>
<feature type="domain" description="ABC transporter" evidence="5">
    <location>
        <begin position="2"/>
        <end position="230"/>
    </location>
</feature>
<dbReference type="PROSITE" id="PS50893">
    <property type="entry name" value="ABC_TRANSPORTER_2"/>
    <property type="match status" value="1"/>
</dbReference>
<keyword evidence="4 6" id="KW-0067">ATP-binding</keyword>
<dbReference type="EMBL" id="JAUSUD010000002">
    <property type="protein sequence ID" value="MDQ0229291.1"/>
    <property type="molecule type" value="Genomic_DNA"/>
</dbReference>
<dbReference type="PANTHER" id="PTHR42711:SF5">
    <property type="entry name" value="ABC TRANSPORTER ATP-BINDING PROTEIN NATA"/>
    <property type="match status" value="1"/>
</dbReference>
<name>A0ABT9ZAL2_9BACI</name>
<dbReference type="InterPro" id="IPR017871">
    <property type="entry name" value="ABC_transporter-like_CS"/>
</dbReference>
<accession>A0ABT9ZAL2</accession>
<dbReference type="PROSITE" id="PS00211">
    <property type="entry name" value="ABC_TRANSPORTER_1"/>
    <property type="match status" value="1"/>
</dbReference>
<organism evidence="6 7">
    <name type="scientific">Metabacillus malikii</name>
    <dbReference type="NCBI Taxonomy" id="1504265"/>
    <lineage>
        <taxon>Bacteria</taxon>
        <taxon>Bacillati</taxon>
        <taxon>Bacillota</taxon>
        <taxon>Bacilli</taxon>
        <taxon>Bacillales</taxon>
        <taxon>Bacillaceae</taxon>
        <taxon>Metabacillus</taxon>
    </lineage>
</organism>
<dbReference type="InterPro" id="IPR003593">
    <property type="entry name" value="AAA+_ATPase"/>
</dbReference>
<dbReference type="CDD" id="cd03230">
    <property type="entry name" value="ABC_DR_subfamily_A"/>
    <property type="match status" value="1"/>
</dbReference>
<protein>
    <submittedName>
        <fullName evidence="6">ABC-2 type transport system ATP-binding protein</fullName>
    </submittedName>
</protein>
<proteinExistence type="inferred from homology"/>
<evidence type="ECO:0000256" key="3">
    <source>
        <dbReference type="ARBA" id="ARBA00022741"/>
    </source>
</evidence>
<dbReference type="Proteomes" id="UP001234495">
    <property type="component" value="Unassembled WGS sequence"/>
</dbReference>
<comment type="similarity">
    <text evidence="1">Belongs to the ABC transporter superfamily.</text>
</comment>
<evidence type="ECO:0000259" key="5">
    <source>
        <dbReference type="PROSITE" id="PS50893"/>
    </source>
</evidence>
<keyword evidence="2" id="KW-0813">Transport</keyword>
<evidence type="ECO:0000313" key="6">
    <source>
        <dbReference type="EMBL" id="MDQ0229291.1"/>
    </source>
</evidence>
<dbReference type="InterPro" id="IPR003439">
    <property type="entry name" value="ABC_transporter-like_ATP-bd"/>
</dbReference>
<comment type="caution">
    <text evidence="6">The sequence shown here is derived from an EMBL/GenBank/DDBJ whole genome shotgun (WGS) entry which is preliminary data.</text>
</comment>
<reference evidence="6 7" key="1">
    <citation type="submission" date="2023-07" db="EMBL/GenBank/DDBJ databases">
        <title>Genomic Encyclopedia of Type Strains, Phase IV (KMG-IV): sequencing the most valuable type-strain genomes for metagenomic binning, comparative biology and taxonomic classification.</title>
        <authorList>
            <person name="Goeker M."/>
        </authorList>
    </citation>
    <scope>NUCLEOTIDE SEQUENCE [LARGE SCALE GENOMIC DNA]</scope>
    <source>
        <strain evidence="6 7">DSM 29005</strain>
    </source>
</reference>